<accession>A0ABQ3AXM8</accession>
<protein>
    <submittedName>
        <fullName evidence="1">Uncharacterized protein</fullName>
    </submittedName>
</protein>
<reference evidence="2" key="1">
    <citation type="journal article" date="2019" name="Int. J. Syst. Evol. Microbiol.">
        <title>The Global Catalogue of Microorganisms (GCM) 10K type strain sequencing project: providing services to taxonomists for standard genome sequencing and annotation.</title>
        <authorList>
            <consortium name="The Broad Institute Genomics Platform"/>
            <consortium name="The Broad Institute Genome Sequencing Center for Infectious Disease"/>
            <person name="Wu L."/>
            <person name="Ma J."/>
        </authorList>
    </citation>
    <scope>NUCLEOTIDE SEQUENCE [LARGE SCALE GENOMIC DNA]</scope>
    <source>
        <strain evidence="2">JCM 4594</strain>
    </source>
</reference>
<sequence length="76" mass="8129">MVQRIAGLGNRGSSAMLRPLRRHARLGEEEVRRDFERGGNGDEIVNIAAPYGAFYAGERGEGHGPTECGDACGELA</sequence>
<organism evidence="1 2">
    <name type="scientific">Streptomyces xanthochromogenes</name>
    <dbReference type="NCBI Taxonomy" id="67384"/>
    <lineage>
        <taxon>Bacteria</taxon>
        <taxon>Bacillati</taxon>
        <taxon>Actinomycetota</taxon>
        <taxon>Actinomycetes</taxon>
        <taxon>Kitasatosporales</taxon>
        <taxon>Streptomycetaceae</taxon>
        <taxon>Streptomyces</taxon>
    </lineage>
</organism>
<gene>
    <name evidence="1" type="ORF">GCM10010326_72120</name>
</gene>
<comment type="caution">
    <text evidence="1">The sequence shown here is derived from an EMBL/GenBank/DDBJ whole genome shotgun (WGS) entry which is preliminary data.</text>
</comment>
<evidence type="ECO:0000313" key="2">
    <source>
        <dbReference type="Proteomes" id="UP000600946"/>
    </source>
</evidence>
<name>A0ABQ3AXM8_9ACTN</name>
<evidence type="ECO:0000313" key="1">
    <source>
        <dbReference type="EMBL" id="GGY67134.1"/>
    </source>
</evidence>
<proteinExistence type="predicted"/>
<dbReference type="EMBL" id="BMUU01000019">
    <property type="protein sequence ID" value="GGY67134.1"/>
    <property type="molecule type" value="Genomic_DNA"/>
</dbReference>
<keyword evidence="2" id="KW-1185">Reference proteome</keyword>
<dbReference type="Proteomes" id="UP000600946">
    <property type="component" value="Unassembled WGS sequence"/>
</dbReference>